<dbReference type="Gene3D" id="3.30.160.250">
    <property type="match status" value="1"/>
</dbReference>
<evidence type="ECO:0000313" key="1">
    <source>
        <dbReference type="EMBL" id="OIP84899.1"/>
    </source>
</evidence>
<dbReference type="InterPro" id="IPR035069">
    <property type="entry name" value="TTHA1013/TTHA0281-like"/>
</dbReference>
<proteinExistence type="predicted"/>
<dbReference type="EMBL" id="MNZM01000044">
    <property type="protein sequence ID" value="OIP84899.1"/>
    <property type="molecule type" value="Genomic_DNA"/>
</dbReference>
<gene>
    <name evidence="1" type="ORF">AUK04_01905</name>
</gene>
<evidence type="ECO:0008006" key="3">
    <source>
        <dbReference type="Google" id="ProtNLM"/>
    </source>
</evidence>
<evidence type="ECO:0000313" key="2">
    <source>
        <dbReference type="Proteomes" id="UP000183758"/>
    </source>
</evidence>
<comment type="caution">
    <text evidence="1">The sequence shown here is derived from an EMBL/GenBank/DDBJ whole genome shotgun (WGS) entry which is preliminary data.</text>
</comment>
<protein>
    <recommendedName>
        <fullName evidence="3">HicB family protein</fullName>
    </recommendedName>
</protein>
<organism evidence="1 2">
    <name type="scientific">Candidatus Roizmanbacteria bacterium CG2_30_33_16</name>
    <dbReference type="NCBI Taxonomy" id="1805340"/>
    <lineage>
        <taxon>Bacteria</taxon>
        <taxon>Candidatus Roizmaniibacteriota</taxon>
    </lineage>
</organism>
<sequence length="86" mass="9779">METRILNYKIVIEKEKDDFVAYCQVLGLSDYGKTIDQALKRMKDLIKFHVELLTDSGYAVPVEKESSTLITSVEIPVSSSIKFSYV</sequence>
<dbReference type="AlphaFoldDB" id="A0A1J5HKD1"/>
<name>A0A1J5HKD1_9BACT</name>
<reference evidence="1 2" key="1">
    <citation type="journal article" date="2016" name="Environ. Microbiol.">
        <title>Genomic resolution of a cold subsurface aquifer community provides metabolic insights for novel microbes adapted to high CO concentrations.</title>
        <authorList>
            <person name="Probst A.J."/>
            <person name="Castelle C.J."/>
            <person name="Singh A."/>
            <person name="Brown C.T."/>
            <person name="Anantharaman K."/>
            <person name="Sharon I."/>
            <person name="Hug L.A."/>
            <person name="Burstein D."/>
            <person name="Emerson J.B."/>
            <person name="Thomas B.C."/>
            <person name="Banfield J.F."/>
        </authorList>
    </citation>
    <scope>NUCLEOTIDE SEQUENCE [LARGE SCALE GENOMIC DNA]</scope>
    <source>
        <strain evidence="1">CG2_30_33_16</strain>
    </source>
</reference>
<accession>A0A1J5HKD1</accession>
<dbReference type="SUPFAM" id="SSF143100">
    <property type="entry name" value="TTHA1013/TTHA0281-like"/>
    <property type="match status" value="1"/>
</dbReference>
<dbReference type="Proteomes" id="UP000183758">
    <property type="component" value="Unassembled WGS sequence"/>
</dbReference>